<dbReference type="PANTHER" id="PTHR47506:SF6">
    <property type="entry name" value="HTH-TYPE TRANSCRIPTIONAL REPRESSOR NEMR"/>
    <property type="match status" value="1"/>
</dbReference>
<comment type="caution">
    <text evidence="6">The sequence shown here is derived from an EMBL/GenBank/DDBJ whole genome shotgun (WGS) entry which is preliminary data.</text>
</comment>
<evidence type="ECO:0000256" key="1">
    <source>
        <dbReference type="ARBA" id="ARBA00023015"/>
    </source>
</evidence>
<evidence type="ECO:0000313" key="6">
    <source>
        <dbReference type="EMBL" id="GGS49337.1"/>
    </source>
</evidence>
<dbReference type="InterPro" id="IPR011075">
    <property type="entry name" value="TetR_C"/>
</dbReference>
<dbReference type="RefSeq" id="WP_229787401.1">
    <property type="nucleotide sequence ID" value="NZ_BMRB01000005.1"/>
</dbReference>
<dbReference type="EMBL" id="BMRB01000005">
    <property type="protein sequence ID" value="GGS49337.1"/>
    <property type="molecule type" value="Genomic_DNA"/>
</dbReference>
<dbReference type="Pfam" id="PF00440">
    <property type="entry name" value="TetR_N"/>
    <property type="match status" value="1"/>
</dbReference>
<evidence type="ECO:0000313" key="7">
    <source>
        <dbReference type="Proteomes" id="UP000660680"/>
    </source>
</evidence>
<accession>A0A918GPG3</accession>
<keyword evidence="3" id="KW-0804">Transcription</keyword>
<dbReference type="SUPFAM" id="SSF48498">
    <property type="entry name" value="Tetracyclin repressor-like, C-terminal domain"/>
    <property type="match status" value="1"/>
</dbReference>
<protein>
    <submittedName>
        <fullName evidence="6">TetR family transcriptional regulator</fullName>
    </submittedName>
</protein>
<keyword evidence="7" id="KW-1185">Reference proteome</keyword>
<sequence length="200" mass="21691">MDGRLARGEQTRRSILRRAADIASVEGLDGLTIGRLATDLALSKSSVFAHFGSKEDLQLAAIAHAEDVFRDLVIRPALKAPDGLPRLTAMCEHWLDYSRSRAFPGGCFFAGVIAEFDAREGRVHDAVRHGREKWIDLLTGLAHKAVTLGHLPPDTDPAQIAFELDALARAGNMEAVLTGSDAAYDRAIRGIRARLGVDPE</sequence>
<gene>
    <name evidence="6" type="ORF">GCM10010171_50560</name>
</gene>
<evidence type="ECO:0000256" key="2">
    <source>
        <dbReference type="ARBA" id="ARBA00023125"/>
    </source>
</evidence>
<reference evidence="6" key="1">
    <citation type="journal article" date="2014" name="Int. J. Syst. Evol. Microbiol.">
        <title>Complete genome sequence of Corynebacterium casei LMG S-19264T (=DSM 44701T), isolated from a smear-ripened cheese.</title>
        <authorList>
            <consortium name="US DOE Joint Genome Institute (JGI-PGF)"/>
            <person name="Walter F."/>
            <person name="Albersmeier A."/>
            <person name="Kalinowski J."/>
            <person name="Ruckert C."/>
        </authorList>
    </citation>
    <scope>NUCLEOTIDE SEQUENCE</scope>
    <source>
        <strain evidence="6">JCM 3276</strain>
    </source>
</reference>
<evidence type="ECO:0000256" key="3">
    <source>
        <dbReference type="ARBA" id="ARBA00023163"/>
    </source>
</evidence>
<dbReference type="Pfam" id="PF16925">
    <property type="entry name" value="TetR_C_13"/>
    <property type="match status" value="1"/>
</dbReference>
<organism evidence="6 7">
    <name type="scientific">Actinokineospora fastidiosa</name>
    <dbReference type="NCBI Taxonomy" id="1816"/>
    <lineage>
        <taxon>Bacteria</taxon>
        <taxon>Bacillati</taxon>
        <taxon>Actinomycetota</taxon>
        <taxon>Actinomycetes</taxon>
        <taxon>Pseudonocardiales</taxon>
        <taxon>Pseudonocardiaceae</taxon>
        <taxon>Actinokineospora</taxon>
    </lineage>
</organism>
<dbReference type="Gene3D" id="1.10.10.60">
    <property type="entry name" value="Homeodomain-like"/>
    <property type="match status" value="1"/>
</dbReference>
<evidence type="ECO:0000256" key="4">
    <source>
        <dbReference type="PROSITE-ProRule" id="PRU00335"/>
    </source>
</evidence>
<dbReference type="Proteomes" id="UP000660680">
    <property type="component" value="Unassembled WGS sequence"/>
</dbReference>
<feature type="DNA-binding region" description="H-T-H motif" evidence="4">
    <location>
        <begin position="32"/>
        <end position="51"/>
    </location>
</feature>
<proteinExistence type="predicted"/>
<dbReference type="InterPro" id="IPR001647">
    <property type="entry name" value="HTH_TetR"/>
</dbReference>
<dbReference type="PANTHER" id="PTHR47506">
    <property type="entry name" value="TRANSCRIPTIONAL REGULATORY PROTEIN"/>
    <property type="match status" value="1"/>
</dbReference>
<dbReference type="GO" id="GO:0003677">
    <property type="term" value="F:DNA binding"/>
    <property type="evidence" value="ECO:0007669"/>
    <property type="project" value="UniProtKB-UniRule"/>
</dbReference>
<keyword evidence="1" id="KW-0805">Transcription regulation</keyword>
<dbReference type="InterPro" id="IPR036271">
    <property type="entry name" value="Tet_transcr_reg_TetR-rel_C_sf"/>
</dbReference>
<evidence type="ECO:0000259" key="5">
    <source>
        <dbReference type="PROSITE" id="PS50977"/>
    </source>
</evidence>
<keyword evidence="2 4" id="KW-0238">DNA-binding</keyword>
<dbReference type="Gene3D" id="1.10.357.10">
    <property type="entry name" value="Tetracycline Repressor, domain 2"/>
    <property type="match status" value="1"/>
</dbReference>
<feature type="domain" description="HTH tetR-type" evidence="5">
    <location>
        <begin position="9"/>
        <end position="69"/>
    </location>
</feature>
<name>A0A918GPG3_9PSEU</name>
<dbReference type="SUPFAM" id="SSF46689">
    <property type="entry name" value="Homeodomain-like"/>
    <property type="match status" value="1"/>
</dbReference>
<reference evidence="6" key="2">
    <citation type="submission" date="2020-09" db="EMBL/GenBank/DDBJ databases">
        <authorList>
            <person name="Sun Q."/>
            <person name="Ohkuma M."/>
        </authorList>
    </citation>
    <scope>NUCLEOTIDE SEQUENCE</scope>
    <source>
        <strain evidence="6">JCM 3276</strain>
    </source>
</reference>
<dbReference type="AlphaFoldDB" id="A0A918GPG3"/>
<dbReference type="PROSITE" id="PS50977">
    <property type="entry name" value="HTH_TETR_2"/>
    <property type="match status" value="1"/>
</dbReference>
<dbReference type="InterPro" id="IPR009057">
    <property type="entry name" value="Homeodomain-like_sf"/>
</dbReference>